<sequence length="314" mass="34505">MQQVSIPYPFKTLSTATASPLTHDQQSQRTMASQPQNADHIQPWTITSVPGGPAVPADLANIVFDVVFHHQGGYELIDTAVPNLGHYIFRNANNTGNFAYFSPLLPNGQLLSHHKYQFEFDANYRFIRISARHAPIYSLDVLDLTTYEPVVAIPAPAPQAPLSAAAPAAPLQPPAPAAPARTLSLQAEFAQNDASYPLPPPWWAPQASRDWVAAEILLLTFEAKRGPYQNGGPMSRWAILRLAQWGFSRTEASIDQMRLRLKRGSPSWFDLLDQEASTFVGQGLDPNGIALRNMRRGLLHMAPAAGQNAANIWV</sequence>
<protein>
    <submittedName>
        <fullName evidence="1">Uncharacterized protein</fullName>
    </submittedName>
</protein>
<keyword evidence="2" id="KW-1185">Reference proteome</keyword>
<reference evidence="1 2" key="1">
    <citation type="submission" date="2016-10" db="EMBL/GenBank/DDBJ databases">
        <title>Draft genome sequence of Coniochaeta ligniaria NRRL30616, a lignocellulolytic fungus for bioabatement of inhibitors in plant biomass hydrolysates.</title>
        <authorList>
            <consortium name="DOE Joint Genome Institute"/>
            <person name="Jimenez D.J."/>
            <person name="Hector R.E."/>
            <person name="Riley R."/>
            <person name="Sun H."/>
            <person name="Grigoriev I.V."/>
            <person name="Van Elsas J.D."/>
            <person name="Nichols N.N."/>
        </authorList>
    </citation>
    <scope>NUCLEOTIDE SEQUENCE [LARGE SCALE GENOMIC DNA]</scope>
    <source>
        <strain evidence="1 2">NRRL 30616</strain>
    </source>
</reference>
<proteinExistence type="predicted"/>
<evidence type="ECO:0000313" key="2">
    <source>
        <dbReference type="Proteomes" id="UP000182658"/>
    </source>
</evidence>
<dbReference type="Proteomes" id="UP000182658">
    <property type="component" value="Unassembled WGS sequence"/>
</dbReference>
<name>A0A1J7IP84_9PEZI</name>
<organism evidence="1 2">
    <name type="scientific">Coniochaeta ligniaria NRRL 30616</name>
    <dbReference type="NCBI Taxonomy" id="1408157"/>
    <lineage>
        <taxon>Eukaryota</taxon>
        <taxon>Fungi</taxon>
        <taxon>Dikarya</taxon>
        <taxon>Ascomycota</taxon>
        <taxon>Pezizomycotina</taxon>
        <taxon>Sordariomycetes</taxon>
        <taxon>Sordariomycetidae</taxon>
        <taxon>Coniochaetales</taxon>
        <taxon>Coniochaetaceae</taxon>
        <taxon>Coniochaeta</taxon>
    </lineage>
</organism>
<dbReference type="AlphaFoldDB" id="A0A1J7IP84"/>
<dbReference type="InParanoid" id="A0A1J7IP84"/>
<evidence type="ECO:0000313" key="1">
    <source>
        <dbReference type="EMBL" id="OIW22937.1"/>
    </source>
</evidence>
<dbReference type="EMBL" id="KV875109">
    <property type="protein sequence ID" value="OIW22937.1"/>
    <property type="molecule type" value="Genomic_DNA"/>
</dbReference>
<accession>A0A1J7IP84</accession>
<gene>
    <name evidence="1" type="ORF">CONLIGDRAFT_144867</name>
</gene>